<accession>A0A146K8A6</accession>
<organism evidence="1">
    <name type="scientific">Trepomonas sp. PC1</name>
    <dbReference type="NCBI Taxonomy" id="1076344"/>
    <lineage>
        <taxon>Eukaryota</taxon>
        <taxon>Metamonada</taxon>
        <taxon>Diplomonadida</taxon>
        <taxon>Hexamitidae</taxon>
        <taxon>Hexamitinae</taxon>
        <taxon>Trepomonas</taxon>
    </lineage>
</organism>
<dbReference type="EMBL" id="GDID01004581">
    <property type="protein sequence ID" value="JAP92025.1"/>
    <property type="molecule type" value="Transcribed_RNA"/>
</dbReference>
<evidence type="ECO:0000313" key="1">
    <source>
        <dbReference type="EMBL" id="JAP92025.1"/>
    </source>
</evidence>
<proteinExistence type="predicted"/>
<protein>
    <submittedName>
        <fullName evidence="1">Uncharacterized protein</fullName>
    </submittedName>
</protein>
<gene>
    <name evidence="1" type="ORF">TPC1_16159</name>
</gene>
<feature type="non-terminal residue" evidence="1">
    <location>
        <position position="1"/>
    </location>
</feature>
<sequence>DKQKNTPFNFNKVKSLKFFDIDNQEIYVRFLFITFKVQCKFVNFHNEFQQIEEIYQHIQGLPPSNDDLELIDEEKIVPLLCQFTKPNLQQLKPENIEEVGKYKINSNEAKSQIVKDLEELVFQIIPLNSKQLEIQIQLIQQQVLQIKHIVQMYKYDKTPRFIVVNTMTGEIVGESSVSKTIS</sequence>
<feature type="non-terminal residue" evidence="1">
    <location>
        <position position="182"/>
    </location>
</feature>
<reference evidence="1" key="1">
    <citation type="submission" date="2015-07" db="EMBL/GenBank/DDBJ databases">
        <title>Adaptation to a free-living lifestyle via gene acquisitions in the diplomonad Trepomonas sp. PC1.</title>
        <authorList>
            <person name="Xu F."/>
            <person name="Jerlstrom-Hultqvist J."/>
            <person name="Kolisko M."/>
            <person name="Simpson A.G.B."/>
            <person name="Roger A.J."/>
            <person name="Svard S.G."/>
            <person name="Andersson J.O."/>
        </authorList>
    </citation>
    <scope>NUCLEOTIDE SEQUENCE</scope>
    <source>
        <strain evidence="1">PC1</strain>
    </source>
</reference>
<name>A0A146K8A6_9EUKA</name>
<dbReference type="AlphaFoldDB" id="A0A146K8A6"/>